<dbReference type="InterPro" id="IPR009056">
    <property type="entry name" value="Cyt_c-like_dom"/>
</dbReference>
<proteinExistence type="predicted"/>
<protein>
    <submittedName>
        <fullName evidence="8">DUF1553 domain-containing protein</fullName>
    </submittedName>
</protein>
<dbReference type="InterPro" id="IPR011444">
    <property type="entry name" value="DUF1549"/>
</dbReference>
<evidence type="ECO:0000313" key="9">
    <source>
        <dbReference type="Proteomes" id="UP000245802"/>
    </source>
</evidence>
<keyword evidence="1 4" id="KW-0349">Heme</keyword>
<keyword evidence="2 4" id="KW-0479">Metal-binding</keyword>
<evidence type="ECO:0000256" key="5">
    <source>
        <dbReference type="SAM" id="MobiDB-lite"/>
    </source>
</evidence>
<organism evidence="8 9">
    <name type="scientific">Gemmata obscuriglobus</name>
    <dbReference type="NCBI Taxonomy" id="114"/>
    <lineage>
        <taxon>Bacteria</taxon>
        <taxon>Pseudomonadati</taxon>
        <taxon>Planctomycetota</taxon>
        <taxon>Planctomycetia</taxon>
        <taxon>Gemmatales</taxon>
        <taxon>Gemmataceae</taxon>
        <taxon>Gemmata</taxon>
    </lineage>
</organism>
<evidence type="ECO:0000313" key="8">
    <source>
        <dbReference type="EMBL" id="AWM40475.1"/>
    </source>
</evidence>
<dbReference type="InterPro" id="IPR036909">
    <property type="entry name" value="Cyt_c-like_dom_sf"/>
</dbReference>
<keyword evidence="9" id="KW-1185">Reference proteome</keyword>
<dbReference type="Gene3D" id="1.10.760.10">
    <property type="entry name" value="Cytochrome c-like domain"/>
    <property type="match status" value="1"/>
</dbReference>
<name>A0A2Z3HBW8_9BACT</name>
<dbReference type="Proteomes" id="UP000245802">
    <property type="component" value="Chromosome"/>
</dbReference>
<accession>A0A2Z3HBW8</accession>
<dbReference type="GO" id="GO:0046872">
    <property type="term" value="F:metal ion binding"/>
    <property type="evidence" value="ECO:0007669"/>
    <property type="project" value="UniProtKB-KW"/>
</dbReference>
<feature type="domain" description="Cytochrome c" evidence="7">
    <location>
        <begin position="23"/>
        <end position="121"/>
    </location>
</feature>
<dbReference type="RefSeq" id="WP_010046790.1">
    <property type="nucleotide sequence ID" value="NZ_CP025958.1"/>
</dbReference>
<dbReference type="KEGG" id="gog:C1280_28150"/>
<dbReference type="AlphaFoldDB" id="A0A2Z3HBW8"/>
<dbReference type="InterPro" id="IPR022655">
    <property type="entry name" value="DUF1553"/>
</dbReference>
<feature type="signal peptide" evidence="6">
    <location>
        <begin position="1"/>
        <end position="21"/>
    </location>
</feature>
<keyword evidence="6" id="KW-0732">Signal</keyword>
<dbReference type="Pfam" id="PF07635">
    <property type="entry name" value="PSCyt1"/>
    <property type="match status" value="1"/>
</dbReference>
<dbReference type="PANTHER" id="PTHR35889">
    <property type="entry name" value="CYCLOINULO-OLIGOSACCHARIDE FRUCTANOTRANSFERASE-RELATED"/>
    <property type="match status" value="1"/>
</dbReference>
<dbReference type="GO" id="GO:0009055">
    <property type="term" value="F:electron transfer activity"/>
    <property type="evidence" value="ECO:0007669"/>
    <property type="project" value="InterPro"/>
</dbReference>
<keyword evidence="3 4" id="KW-0408">Iron</keyword>
<feature type="chain" id="PRO_5016239886" evidence="6">
    <location>
        <begin position="22"/>
        <end position="783"/>
    </location>
</feature>
<reference evidence="8 9" key="1">
    <citation type="submission" date="2018-01" db="EMBL/GenBank/DDBJ databases">
        <title>G. obscuriglobus.</title>
        <authorList>
            <person name="Franke J."/>
            <person name="Blomberg W."/>
            <person name="Selmecki A."/>
        </authorList>
    </citation>
    <scope>NUCLEOTIDE SEQUENCE [LARGE SCALE GENOMIC DNA]</scope>
    <source>
        <strain evidence="8 9">DSM 5831</strain>
    </source>
</reference>
<dbReference type="PROSITE" id="PS51007">
    <property type="entry name" value="CYTC"/>
    <property type="match status" value="1"/>
</dbReference>
<evidence type="ECO:0000256" key="6">
    <source>
        <dbReference type="SAM" id="SignalP"/>
    </source>
</evidence>
<feature type="region of interest" description="Disordered" evidence="5">
    <location>
        <begin position="407"/>
        <end position="426"/>
    </location>
</feature>
<dbReference type="Pfam" id="PF07583">
    <property type="entry name" value="PSCyt2"/>
    <property type="match status" value="1"/>
</dbReference>
<dbReference type="OrthoDB" id="127107at2"/>
<dbReference type="EMBL" id="CP025958">
    <property type="protein sequence ID" value="AWM40475.1"/>
    <property type="molecule type" value="Genomic_DNA"/>
</dbReference>
<dbReference type="GO" id="GO:0020037">
    <property type="term" value="F:heme binding"/>
    <property type="evidence" value="ECO:0007669"/>
    <property type="project" value="InterPro"/>
</dbReference>
<sequence>MRSTPLVLPVLLLALGAPARAADPTPEDVKFFEARIRPLLVEKCFKCHGPEKQKGDLRLDSAAALAKGGGSGAPLFAKDKPDEGLLLRAVRHANGVEQMPPGKKLTDAEIADLAKWAARGAFFPAAAGTATADPTKHWAFQPVAAPAPPAVTNAAWPRSDLDRFVLAKLEAAGLKPAPPADKRTLIRRATFDLTGLPPTPEEIDAFLKDSAPGAFEAVIDRLLASPHYGERWGRHWLDVARYADSNGLDENIAHGNAWRYRDYVIASFNADKPYDRFLREQVAGDLLPADTPAARNEQLIATGFLALGPKVLAEPDEKKMELDIVDEQLDTLGRTVMGLTIGCARCHDHKFDPITLADYYALAGVFAGTKTMEHFRKVARWHENPLTAPEEAKRKAEHDAKIAKRKGELKALGGKPDEASKQAAKKLQDEIAALEKAAPELPSAMGTTEGTPVDVPLLRRGNHLTPGPVVARRFPVVLAGEKQPPLPKTQSGRLELANWLTDPKHPLTPRVMVNRVWRWHFGKGLVRSADNFGLIGEKPTHPELLDRLAADFVRNGWSVKALHKRLMLSATYQMSAAHDPKAVTADPDNRLLWRANVKRLEAEAVRDALLAVGGQLDRSAGGPVLAHVKNRDFLFDHTSKDQTTYTSARRSVYLPVVRNNLYDVFQLFDAPDAAVPNGDRATTTVPTQALFFMNSDLATRAADALAGRVLAGPDRGATERVGLLFALAYGRPPSEKEVQRVTAGVAALEREFASEADPAKRARKAWAAVCQAVLAANEFIHIP</sequence>
<gene>
    <name evidence="8" type="ORF">C1280_28150</name>
</gene>
<evidence type="ECO:0000256" key="3">
    <source>
        <dbReference type="ARBA" id="ARBA00023004"/>
    </source>
</evidence>
<dbReference type="InterPro" id="IPR011429">
    <property type="entry name" value="Cyt_c_Planctomycete-type"/>
</dbReference>
<evidence type="ECO:0000256" key="4">
    <source>
        <dbReference type="PROSITE-ProRule" id="PRU00433"/>
    </source>
</evidence>
<dbReference type="Pfam" id="PF07587">
    <property type="entry name" value="PSD1"/>
    <property type="match status" value="1"/>
</dbReference>
<evidence type="ECO:0000256" key="1">
    <source>
        <dbReference type="ARBA" id="ARBA00022617"/>
    </source>
</evidence>
<evidence type="ECO:0000259" key="7">
    <source>
        <dbReference type="PROSITE" id="PS51007"/>
    </source>
</evidence>
<dbReference type="SUPFAM" id="SSF46626">
    <property type="entry name" value="Cytochrome c"/>
    <property type="match status" value="1"/>
</dbReference>
<feature type="compositionally biased region" description="Basic and acidic residues" evidence="5">
    <location>
        <begin position="407"/>
        <end position="420"/>
    </location>
</feature>
<dbReference type="PANTHER" id="PTHR35889:SF3">
    <property type="entry name" value="F-BOX DOMAIN-CONTAINING PROTEIN"/>
    <property type="match status" value="1"/>
</dbReference>
<evidence type="ECO:0000256" key="2">
    <source>
        <dbReference type="ARBA" id="ARBA00022723"/>
    </source>
</evidence>